<feature type="transmembrane region" description="Helical" evidence="1">
    <location>
        <begin position="57"/>
        <end position="77"/>
    </location>
</feature>
<evidence type="ECO:0000256" key="1">
    <source>
        <dbReference type="SAM" id="Phobius"/>
    </source>
</evidence>
<dbReference type="EMBL" id="QHLY01000005">
    <property type="protein sequence ID" value="PXA72046.1"/>
    <property type="molecule type" value="Genomic_DNA"/>
</dbReference>
<keyword evidence="3" id="KW-1185">Reference proteome</keyword>
<dbReference type="OrthoDB" id="3831145at2"/>
<feature type="transmembrane region" description="Helical" evidence="1">
    <location>
        <begin position="110"/>
        <end position="128"/>
    </location>
</feature>
<evidence type="ECO:0000313" key="3">
    <source>
        <dbReference type="Proteomes" id="UP000246722"/>
    </source>
</evidence>
<dbReference type="RefSeq" id="WP_110125569.1">
    <property type="nucleotide sequence ID" value="NZ_QHLY01000005.1"/>
</dbReference>
<feature type="transmembrane region" description="Helical" evidence="1">
    <location>
        <begin position="84"/>
        <end position="104"/>
    </location>
</feature>
<comment type="caution">
    <text evidence="2">The sequence shown here is derived from an EMBL/GenBank/DDBJ whole genome shotgun (WGS) entry which is preliminary data.</text>
</comment>
<name>A0A318A196_9MICO</name>
<protein>
    <submittedName>
        <fullName evidence="2">Uncharacterized protein</fullName>
    </submittedName>
</protein>
<sequence>MTSTVSTARPATVTASFYLWLITVLFGLIGAVLLFTLSGSAEVAGATQVPEGTGTAVFVTAAVIAIVVAVVQLIIVFQMNAGKNWARIVLLVLALLQVVGVVTGGGTASWASWLSLAATVVATVLMFLPSSNPYFGRTTA</sequence>
<keyword evidence="1" id="KW-0812">Transmembrane</keyword>
<proteinExistence type="predicted"/>
<gene>
    <name evidence="2" type="ORF">CTB96_03840</name>
</gene>
<organism evidence="2 3">
    <name type="scientific">Cryobacterium arcticum</name>
    <dbReference type="NCBI Taxonomy" id="670052"/>
    <lineage>
        <taxon>Bacteria</taxon>
        <taxon>Bacillati</taxon>
        <taxon>Actinomycetota</taxon>
        <taxon>Actinomycetes</taxon>
        <taxon>Micrococcales</taxon>
        <taxon>Microbacteriaceae</taxon>
        <taxon>Cryobacterium</taxon>
    </lineage>
</organism>
<accession>A0A318A196</accession>
<reference evidence="2 3" key="1">
    <citation type="submission" date="2018-05" db="EMBL/GenBank/DDBJ databases">
        <title>Genetic diversity of glacier-inhabiting Cryobacterium bacteria in China and description of Cryobacterium mengkeensis sp. nov. and Arthrobacter glacialis sp. nov.</title>
        <authorList>
            <person name="Liu Q."/>
            <person name="Xin Y.-H."/>
        </authorList>
    </citation>
    <scope>NUCLEOTIDE SEQUENCE [LARGE SCALE GENOMIC DNA]</scope>
    <source>
        <strain evidence="2 3">SK-1</strain>
    </source>
</reference>
<keyword evidence="1" id="KW-1133">Transmembrane helix</keyword>
<dbReference type="AlphaFoldDB" id="A0A318A196"/>
<evidence type="ECO:0000313" key="2">
    <source>
        <dbReference type="EMBL" id="PXA72046.1"/>
    </source>
</evidence>
<feature type="transmembrane region" description="Helical" evidence="1">
    <location>
        <begin position="17"/>
        <end position="37"/>
    </location>
</feature>
<keyword evidence="1" id="KW-0472">Membrane</keyword>
<dbReference type="Proteomes" id="UP000246722">
    <property type="component" value="Unassembled WGS sequence"/>
</dbReference>